<dbReference type="InterPro" id="IPR050987">
    <property type="entry name" value="AtrR-like"/>
</dbReference>
<feature type="domain" description="Xylanolytic transcriptional activator regulatory" evidence="2">
    <location>
        <begin position="341"/>
        <end position="412"/>
    </location>
</feature>
<dbReference type="Pfam" id="PF04082">
    <property type="entry name" value="Fungal_trans"/>
    <property type="match status" value="1"/>
</dbReference>
<dbReference type="GO" id="GO:0003677">
    <property type="term" value="F:DNA binding"/>
    <property type="evidence" value="ECO:0007669"/>
    <property type="project" value="InterPro"/>
</dbReference>
<dbReference type="OMA" id="RVSHAWT"/>
<dbReference type="GO" id="GO:0006351">
    <property type="term" value="P:DNA-templated transcription"/>
    <property type="evidence" value="ECO:0007669"/>
    <property type="project" value="InterPro"/>
</dbReference>
<evidence type="ECO:0000313" key="4">
    <source>
        <dbReference type="Proteomes" id="UP000258309"/>
    </source>
</evidence>
<dbReference type="Proteomes" id="UP000258309">
    <property type="component" value="Unassembled WGS sequence"/>
</dbReference>
<feature type="non-terminal residue" evidence="3">
    <location>
        <position position="685"/>
    </location>
</feature>
<dbReference type="EMBL" id="NCSJ02000069">
    <property type="protein sequence ID" value="RFU31755.1"/>
    <property type="molecule type" value="Genomic_DNA"/>
</dbReference>
<reference evidence="3 4" key="1">
    <citation type="submission" date="2018-05" db="EMBL/GenBank/DDBJ databases">
        <title>Draft genome sequence of Scytalidium lignicola DSM 105466, a ubiquitous saprotrophic fungus.</title>
        <authorList>
            <person name="Buettner E."/>
            <person name="Gebauer A.M."/>
            <person name="Hofrichter M."/>
            <person name="Liers C."/>
            <person name="Kellner H."/>
        </authorList>
    </citation>
    <scope>NUCLEOTIDE SEQUENCE [LARGE SCALE GENOMIC DNA]</scope>
    <source>
        <strain evidence="3 4">DSM 105466</strain>
    </source>
</reference>
<keyword evidence="4" id="KW-1185">Reference proteome</keyword>
<dbReference type="GO" id="GO:0003700">
    <property type="term" value="F:DNA-binding transcription factor activity"/>
    <property type="evidence" value="ECO:0007669"/>
    <property type="project" value="InterPro"/>
</dbReference>
<organism evidence="3 4">
    <name type="scientific">Scytalidium lignicola</name>
    <name type="common">Hyphomycete</name>
    <dbReference type="NCBI Taxonomy" id="5539"/>
    <lineage>
        <taxon>Eukaryota</taxon>
        <taxon>Fungi</taxon>
        <taxon>Dikarya</taxon>
        <taxon>Ascomycota</taxon>
        <taxon>Pezizomycotina</taxon>
        <taxon>Leotiomycetes</taxon>
        <taxon>Leotiomycetes incertae sedis</taxon>
        <taxon>Scytalidium</taxon>
    </lineage>
</organism>
<accession>A0A3E2HEH0</accession>
<evidence type="ECO:0000259" key="2">
    <source>
        <dbReference type="SMART" id="SM00906"/>
    </source>
</evidence>
<keyword evidence="1" id="KW-0539">Nucleus</keyword>
<evidence type="ECO:0000313" key="3">
    <source>
        <dbReference type="EMBL" id="RFU31755.1"/>
    </source>
</evidence>
<proteinExistence type="predicted"/>
<dbReference type="OrthoDB" id="103819at2759"/>
<dbReference type="GO" id="GO:0008270">
    <property type="term" value="F:zinc ion binding"/>
    <property type="evidence" value="ECO:0007669"/>
    <property type="project" value="InterPro"/>
</dbReference>
<dbReference type="STRING" id="5539.A0A3E2HEH0"/>
<dbReference type="PANTHER" id="PTHR46910">
    <property type="entry name" value="TRANSCRIPTION FACTOR PDR1"/>
    <property type="match status" value="1"/>
</dbReference>
<dbReference type="InterPro" id="IPR007219">
    <property type="entry name" value="XnlR_reg_dom"/>
</dbReference>
<name>A0A3E2HEH0_SCYLI</name>
<dbReference type="CDD" id="cd12148">
    <property type="entry name" value="fungal_TF_MHR"/>
    <property type="match status" value="1"/>
</dbReference>
<dbReference type="AlphaFoldDB" id="A0A3E2HEH0"/>
<sequence>MESREEIVDESPASRPTIARRSCDHCRARKVRSIILFRSVVGGKNGEIDEQARSDVTEDRLAQIASPPGFTVPIARSLPRQSIQNRECSYYLDSFSEQKIDDIVRGVDGIKQLLQGLDLTPGAKQQENGHSYSVLSPTEDKIVYPSVAEPEWDYSGHIVDFIKAVVNDRDTELSGVEQNSVVSSLKNLLHAIEGNKPGPHLSIPRINAAKHQADSLMPPLDAAVAVLRWAKAHDEHTRMVWISRVLPLDMFSDICRKVYFAIDDYNEIDFILANGYLSYVFSEHISVSGLHNYREYCRLCRENLHNACARLPLLLPPSMEVIAALTLGAFNAVEDFRISLAWSFISNASNLCQTLGYHLARPTREVDRLSRAAEARLFWTIYRMEKGLSLRLGRSSNIRDIDVTLPFDREEERHSRLGRIQGKVWDQLYSPTSLAQVDGHVRGQLAEGLAKELRELIGKIHSEISNTTQQLSEDGQDTLRDVYLQAELVCQYSLLALILRAIPPALGSLGSASDDCIAVAREVLDLHQRCVTSMRENKNDPFMLSKYLSWSVMHHPFVPFSILFSRAVQLLDVDDLARLERFAASWEPEQTSTKPTTNFQRLYELLCQAARLYIDANTPFLTANQALSYDARNSPDDINFTNFDMGARTVVNEALEPGVPQMYDLGDWYFGNQQLMSLLDENITF</sequence>
<protein>
    <recommendedName>
        <fullName evidence="2">Xylanolytic transcriptional activator regulatory domain-containing protein</fullName>
    </recommendedName>
</protein>
<feature type="non-terminal residue" evidence="3">
    <location>
        <position position="1"/>
    </location>
</feature>
<evidence type="ECO:0000256" key="1">
    <source>
        <dbReference type="ARBA" id="ARBA00023242"/>
    </source>
</evidence>
<comment type="caution">
    <text evidence="3">The sequence shown here is derived from an EMBL/GenBank/DDBJ whole genome shotgun (WGS) entry which is preliminary data.</text>
</comment>
<dbReference type="SMART" id="SM00906">
    <property type="entry name" value="Fungal_trans"/>
    <property type="match status" value="1"/>
</dbReference>
<gene>
    <name evidence="3" type="ORF">B7463_g4585</name>
</gene>
<dbReference type="PANTHER" id="PTHR46910:SF5">
    <property type="entry name" value="ZN(II)2CYS6 TRANSCRIPTION FACTOR (EUROFUNG)"/>
    <property type="match status" value="1"/>
</dbReference>